<feature type="region of interest" description="Disordered" evidence="1">
    <location>
        <begin position="26"/>
        <end position="89"/>
    </location>
</feature>
<dbReference type="AlphaFoldDB" id="A0A4P9W0W5"/>
<feature type="compositionally biased region" description="Low complexity" evidence="1">
    <location>
        <begin position="263"/>
        <end position="272"/>
    </location>
</feature>
<feature type="region of interest" description="Disordered" evidence="1">
    <location>
        <begin position="106"/>
        <end position="160"/>
    </location>
</feature>
<name>A0A4P9W0W5_9FUNG</name>
<feature type="non-terminal residue" evidence="2">
    <location>
        <position position="1"/>
    </location>
</feature>
<feature type="compositionally biased region" description="Low complexity" evidence="1">
    <location>
        <begin position="303"/>
        <end position="318"/>
    </location>
</feature>
<sequence>DSTPKSVDESSAAGTLHPSLSLFAAYDSATPSTPSGDATSGLHSSPATPQRIADDVAEMPAVGDAMEVDQVAGEGRQEGSGENGSDKVVGENVVMMEKMDVDEGTGADLNVAGVGREEGGGEKRDENVSTMEMDVDAASRAETKVEDEEPSAAAGQDAKEVYPTATVLHPALEHVVASPTADVQEEFKEEFEIMSGYAPSLLRPPEPQEPALGKPLVRRAPSTASKPKSATKRTKSRSDHLDDAAPSPAPPATGKRRRESKPRAASKASALKPSPPPRRRSTTADTSGRDDEYATETDETHYSDTTTTTTATTTTAASRPPPSLPPNPAPYPSTDSPFPFNLTFGALFSLSAAFGRSPIPAWYAAQALFYVQSDKGWRLKVHYVGYPKQQDHFMLLEDAEDYSRIRPYEEGEFEDFSNAEETKEPMEAALRGEVLLADRKPYGGNALTAAMREMVERGEVVVKEERRASTKVSLA</sequence>
<gene>
    <name evidence="2" type="ORF">BDK51DRAFT_40771</name>
</gene>
<feature type="compositionally biased region" description="Polar residues" evidence="1">
    <location>
        <begin position="29"/>
        <end position="48"/>
    </location>
</feature>
<dbReference type="Proteomes" id="UP000269721">
    <property type="component" value="Unassembled WGS sequence"/>
</dbReference>
<evidence type="ECO:0000256" key="1">
    <source>
        <dbReference type="SAM" id="MobiDB-lite"/>
    </source>
</evidence>
<feature type="region of interest" description="Disordered" evidence="1">
    <location>
        <begin position="198"/>
        <end position="334"/>
    </location>
</feature>
<keyword evidence="3" id="KW-1185">Reference proteome</keyword>
<dbReference type="EMBL" id="KZ999535">
    <property type="protein sequence ID" value="RKO84975.1"/>
    <property type="molecule type" value="Genomic_DNA"/>
</dbReference>
<reference evidence="3" key="1">
    <citation type="journal article" date="2018" name="Nat. Microbiol.">
        <title>Leveraging single-cell genomics to expand the fungal tree of life.</title>
        <authorList>
            <person name="Ahrendt S.R."/>
            <person name="Quandt C.A."/>
            <person name="Ciobanu D."/>
            <person name="Clum A."/>
            <person name="Salamov A."/>
            <person name="Andreopoulos B."/>
            <person name="Cheng J.F."/>
            <person name="Woyke T."/>
            <person name="Pelin A."/>
            <person name="Henrissat B."/>
            <person name="Reynolds N.K."/>
            <person name="Benny G.L."/>
            <person name="Smith M.E."/>
            <person name="James T.Y."/>
            <person name="Grigoriev I.V."/>
        </authorList>
    </citation>
    <scope>NUCLEOTIDE SEQUENCE [LARGE SCALE GENOMIC DNA]</scope>
</reference>
<accession>A0A4P9W0W5</accession>
<feature type="compositionally biased region" description="Basic and acidic residues" evidence="1">
    <location>
        <begin position="75"/>
        <end position="89"/>
    </location>
</feature>
<organism evidence="2 3">
    <name type="scientific">Blyttiomyces helicus</name>
    <dbReference type="NCBI Taxonomy" id="388810"/>
    <lineage>
        <taxon>Eukaryota</taxon>
        <taxon>Fungi</taxon>
        <taxon>Fungi incertae sedis</taxon>
        <taxon>Chytridiomycota</taxon>
        <taxon>Chytridiomycota incertae sedis</taxon>
        <taxon>Chytridiomycetes</taxon>
        <taxon>Chytridiomycetes incertae sedis</taxon>
        <taxon>Blyttiomyces</taxon>
    </lineage>
</organism>
<feature type="compositionally biased region" description="Basic and acidic residues" evidence="1">
    <location>
        <begin position="115"/>
        <end position="127"/>
    </location>
</feature>
<proteinExistence type="predicted"/>
<protein>
    <submittedName>
        <fullName evidence="2">Uncharacterized protein</fullName>
    </submittedName>
</protein>
<feature type="compositionally biased region" description="Basic and acidic residues" evidence="1">
    <location>
        <begin position="287"/>
        <end position="302"/>
    </location>
</feature>
<evidence type="ECO:0000313" key="3">
    <source>
        <dbReference type="Proteomes" id="UP000269721"/>
    </source>
</evidence>
<evidence type="ECO:0000313" key="2">
    <source>
        <dbReference type="EMBL" id="RKO84975.1"/>
    </source>
</evidence>
<feature type="compositionally biased region" description="Pro residues" evidence="1">
    <location>
        <begin position="319"/>
        <end position="331"/>
    </location>
</feature>